<dbReference type="PANTHER" id="PTHR48106:SF8">
    <property type="entry name" value="OS02G0805600 PROTEIN"/>
    <property type="match status" value="1"/>
</dbReference>
<dbReference type="PANTHER" id="PTHR48106">
    <property type="entry name" value="QUINONE OXIDOREDUCTASE PIG3-RELATED"/>
    <property type="match status" value="1"/>
</dbReference>
<gene>
    <name evidence="4" type="ORF">AWB74_08009</name>
</gene>
<evidence type="ECO:0000259" key="3">
    <source>
        <dbReference type="SMART" id="SM00829"/>
    </source>
</evidence>
<dbReference type="EMBL" id="FCOM02000086">
    <property type="protein sequence ID" value="SAL87190.1"/>
    <property type="molecule type" value="Genomic_DNA"/>
</dbReference>
<dbReference type="SUPFAM" id="SSF51735">
    <property type="entry name" value="NAD(P)-binding Rossmann-fold domains"/>
    <property type="match status" value="1"/>
</dbReference>
<keyword evidence="1" id="KW-0521">NADP</keyword>
<proteinExistence type="predicted"/>
<dbReference type="SMART" id="SM00829">
    <property type="entry name" value="PKS_ER"/>
    <property type="match status" value="1"/>
</dbReference>
<dbReference type="InterPro" id="IPR013154">
    <property type="entry name" value="ADH-like_N"/>
</dbReference>
<sequence length="323" mass="34239">MKAVRVIPGPSGGKVELQDVPMPQPSAGEVLVRVRAAGLNRGEIKQAGELRSGNVITAGVEFAGEIVQVGEGVTAWREGDRVMGHGKNCQAEFVVAHPLALMPVPGNLSWIDAAAFPNVFITAHDAVVTNGQLRKGESILVNGASGGVAMAAIQIASALGAKPIIGVSRSAAKLDKLSRFGVDVGIDSSRESQVDAVMAATDKRGVDVIIDTVGGPVFEANMDSLAIKGRLVQVARIGAPTAQIDLAKLWLKRLSLIGVTFRTRSEQERLECIQACARDLLPALEDGRLRLPIDRTFSIDEIHEAHTYMQLDQHVGKIVLTVA</sequence>
<dbReference type="Proteomes" id="UP000055019">
    <property type="component" value="Unassembled WGS sequence"/>
</dbReference>
<evidence type="ECO:0000313" key="5">
    <source>
        <dbReference type="Proteomes" id="UP000055019"/>
    </source>
</evidence>
<evidence type="ECO:0000256" key="2">
    <source>
        <dbReference type="ARBA" id="ARBA00023002"/>
    </source>
</evidence>
<organism evidence="4 5">
    <name type="scientific">Caballeronia arvi</name>
    <dbReference type="NCBI Taxonomy" id="1777135"/>
    <lineage>
        <taxon>Bacteria</taxon>
        <taxon>Pseudomonadati</taxon>
        <taxon>Pseudomonadota</taxon>
        <taxon>Betaproteobacteria</taxon>
        <taxon>Burkholderiales</taxon>
        <taxon>Burkholderiaceae</taxon>
        <taxon>Caballeronia</taxon>
    </lineage>
</organism>
<comment type="caution">
    <text evidence="4">The sequence shown here is derived from an EMBL/GenBank/DDBJ whole genome shotgun (WGS) entry which is preliminary data.</text>
</comment>
<dbReference type="GO" id="GO:0070402">
    <property type="term" value="F:NADPH binding"/>
    <property type="evidence" value="ECO:0007669"/>
    <property type="project" value="TreeGrafter"/>
</dbReference>
<dbReference type="InterPro" id="IPR036291">
    <property type="entry name" value="NAD(P)-bd_dom_sf"/>
</dbReference>
<reference evidence="4" key="1">
    <citation type="submission" date="2016-01" db="EMBL/GenBank/DDBJ databases">
        <authorList>
            <person name="Peeters C."/>
        </authorList>
    </citation>
    <scope>NUCLEOTIDE SEQUENCE [LARGE SCALE GENOMIC DNA]</scope>
    <source>
        <strain evidence="4">LMG 29317</strain>
    </source>
</reference>
<dbReference type="AlphaFoldDB" id="A0A158L2X1"/>
<protein>
    <submittedName>
        <fullName evidence="4">Zinc-containing alcohol dehydrogenase superfamily protein</fullName>
    </submittedName>
</protein>
<dbReference type="Gene3D" id="3.40.50.720">
    <property type="entry name" value="NAD(P)-binding Rossmann-like Domain"/>
    <property type="match status" value="1"/>
</dbReference>
<dbReference type="RefSeq" id="WP_061152115.1">
    <property type="nucleotide sequence ID" value="NZ_FCOM02000086.1"/>
</dbReference>
<dbReference type="Pfam" id="PF00107">
    <property type="entry name" value="ADH_zinc_N"/>
    <property type="match status" value="1"/>
</dbReference>
<name>A0A158L2X1_9BURK</name>
<dbReference type="InterPro" id="IPR020843">
    <property type="entry name" value="ER"/>
</dbReference>
<dbReference type="Gene3D" id="3.90.180.10">
    <property type="entry name" value="Medium-chain alcohol dehydrogenases, catalytic domain"/>
    <property type="match status" value="1"/>
</dbReference>
<feature type="domain" description="Enoyl reductase (ER)" evidence="3">
    <location>
        <begin position="12"/>
        <end position="320"/>
    </location>
</feature>
<dbReference type="OrthoDB" id="4190732at2"/>
<dbReference type="InterPro" id="IPR011032">
    <property type="entry name" value="GroES-like_sf"/>
</dbReference>
<dbReference type="Pfam" id="PF08240">
    <property type="entry name" value="ADH_N"/>
    <property type="match status" value="1"/>
</dbReference>
<dbReference type="InterPro" id="IPR013149">
    <property type="entry name" value="ADH-like_C"/>
</dbReference>
<keyword evidence="5" id="KW-1185">Reference proteome</keyword>
<dbReference type="GO" id="GO:0016651">
    <property type="term" value="F:oxidoreductase activity, acting on NAD(P)H"/>
    <property type="evidence" value="ECO:0007669"/>
    <property type="project" value="TreeGrafter"/>
</dbReference>
<evidence type="ECO:0000313" key="4">
    <source>
        <dbReference type="EMBL" id="SAL87190.1"/>
    </source>
</evidence>
<accession>A0A158L2X1</accession>
<dbReference type="SUPFAM" id="SSF50129">
    <property type="entry name" value="GroES-like"/>
    <property type="match status" value="1"/>
</dbReference>
<keyword evidence="2" id="KW-0560">Oxidoreductase</keyword>
<evidence type="ECO:0000256" key="1">
    <source>
        <dbReference type="ARBA" id="ARBA00022857"/>
    </source>
</evidence>